<evidence type="ECO:0000256" key="9">
    <source>
        <dbReference type="ARBA" id="ARBA00023319"/>
    </source>
</evidence>
<organism evidence="12 13">
    <name type="scientific">Daphnia galeata</name>
    <dbReference type="NCBI Taxonomy" id="27404"/>
    <lineage>
        <taxon>Eukaryota</taxon>
        <taxon>Metazoa</taxon>
        <taxon>Ecdysozoa</taxon>
        <taxon>Arthropoda</taxon>
        <taxon>Crustacea</taxon>
        <taxon>Branchiopoda</taxon>
        <taxon>Diplostraca</taxon>
        <taxon>Cladocera</taxon>
        <taxon>Anomopoda</taxon>
        <taxon>Daphniidae</taxon>
        <taxon>Daphnia</taxon>
    </lineage>
</organism>
<evidence type="ECO:0000256" key="6">
    <source>
        <dbReference type="ARBA" id="ARBA00022989"/>
    </source>
</evidence>
<dbReference type="EMBL" id="CAKKLH010000332">
    <property type="protein sequence ID" value="CAH0112869.1"/>
    <property type="molecule type" value="Genomic_DNA"/>
</dbReference>
<dbReference type="Pfam" id="PF07679">
    <property type="entry name" value="I-set"/>
    <property type="match status" value="2"/>
</dbReference>
<feature type="domain" description="Ig-like" evidence="11">
    <location>
        <begin position="134"/>
        <end position="227"/>
    </location>
</feature>
<accession>A0A8J2WV70</accession>
<dbReference type="Gene3D" id="2.60.40.10">
    <property type="entry name" value="Immunoglobulins"/>
    <property type="match status" value="7"/>
</dbReference>
<dbReference type="InterPro" id="IPR007110">
    <property type="entry name" value="Ig-like_dom"/>
</dbReference>
<dbReference type="GO" id="GO:0098609">
    <property type="term" value="P:cell-cell adhesion"/>
    <property type="evidence" value="ECO:0007669"/>
    <property type="project" value="TreeGrafter"/>
</dbReference>
<dbReference type="InterPro" id="IPR013098">
    <property type="entry name" value="Ig_I-set"/>
</dbReference>
<name>A0A8J2WV70_9CRUS</name>
<gene>
    <name evidence="12" type="ORF">DGAL_LOCUS16663</name>
</gene>
<keyword evidence="3" id="KW-0732">Signal</keyword>
<proteinExistence type="predicted"/>
<evidence type="ECO:0000256" key="1">
    <source>
        <dbReference type="ARBA" id="ARBA00004167"/>
    </source>
</evidence>
<dbReference type="InterPro" id="IPR013783">
    <property type="entry name" value="Ig-like_fold"/>
</dbReference>
<dbReference type="PANTHER" id="PTHR44170:SF6">
    <property type="entry name" value="CONTACTIN"/>
    <property type="match status" value="1"/>
</dbReference>
<dbReference type="SMART" id="SM00408">
    <property type="entry name" value="IGc2"/>
    <property type="match status" value="6"/>
</dbReference>
<dbReference type="InterPro" id="IPR003598">
    <property type="entry name" value="Ig_sub2"/>
</dbReference>
<keyword evidence="6" id="KW-1133">Transmembrane helix</keyword>
<sequence>MADNNNNLIASGNNQHVRNSGKMTSTGPRFQNELPLEVTFTPDRGFTLDCPVWSQPPSQINWLTSKGNGGMWNAVEMSTFNNLLTAANGSLIFHEFRPEHFRPDVHATNYRCSAINSVGRILSTPVRVRAVMLPPFEVNVENPRVGRGGTAVFRCSFPDSVRDYVTVTSWIQDNRYDIFLTSSQDGRHVMLGNGELHVLGVRQGDENHLYHCRVLVQPNGQTMTSLSAGRMILIPDSAMTKMAPVIVDSVNRVRIWRGQDAVLPCVFHGYPPPKIKWYRSQTVTYGNLMLPLVTSSHLQQQQEQQQQHHLMSNQHNNMMASSTGGRHRLIGGTLIISSITPEDQGRYVCSVNNSMGLVESRTELIFRDKLQVRIIELHNDINQQLTDGPAAQHLQIVDAETSVVITCLYSGSPRPSVYWLKDGQRLGNNGRVTITNQEDMIQLSITSIQRDDQGMYQCLASNDEMDSAQATIQLAIGAFPPHLKETFTRQILHPGSSISLKCLASGIPPPHFTWTLDGSPLFATERYFLGQIQEDAGQVVAHLNISHVRVEDGGNYKCVAENRVGRVEHSSNLHIYGAPYVRAMSTVVGVGGKRLELPCPVAGYPIDGITWEKDGRRLPLNSRQRLYPFNGSLTIDPLDKSSDAGLYSCEARGQNGLTARQSLQLNILDAPHIMSMADSAILNAGERLALQCAVVKGGLPLTVTWSFNNQIISPTTTTTTSSTNGGINVRLVNEFTATLTIESLTGQHGGLYVCRASNEGGRAESAVHVIVQGTNHPLPTVEELLFCACLYPTT</sequence>
<feature type="domain" description="Ig-like" evidence="11">
    <location>
        <begin position="28"/>
        <end position="123"/>
    </location>
</feature>
<keyword evidence="5" id="KW-0130">Cell adhesion</keyword>
<evidence type="ECO:0000313" key="13">
    <source>
        <dbReference type="Proteomes" id="UP000789390"/>
    </source>
</evidence>
<evidence type="ECO:0000256" key="7">
    <source>
        <dbReference type="ARBA" id="ARBA00023136"/>
    </source>
</evidence>
<evidence type="ECO:0000256" key="3">
    <source>
        <dbReference type="ARBA" id="ARBA00022729"/>
    </source>
</evidence>
<comment type="subcellular location">
    <subcellularLocation>
        <location evidence="1">Membrane</location>
        <topology evidence="1">Single-pass membrane protein</topology>
    </subcellularLocation>
</comment>
<dbReference type="InterPro" id="IPR036179">
    <property type="entry name" value="Ig-like_dom_sf"/>
</dbReference>
<evidence type="ECO:0000256" key="4">
    <source>
        <dbReference type="ARBA" id="ARBA00022737"/>
    </source>
</evidence>
<protein>
    <recommendedName>
        <fullName evidence="11">Ig-like domain-containing protein</fullName>
    </recommendedName>
</protein>
<feature type="domain" description="Ig-like" evidence="11">
    <location>
        <begin position="244"/>
        <end position="365"/>
    </location>
</feature>
<dbReference type="CDD" id="cd00096">
    <property type="entry name" value="Ig"/>
    <property type="match status" value="1"/>
</dbReference>
<dbReference type="OrthoDB" id="6370237at2759"/>
<dbReference type="FunFam" id="2.60.40.10:FF:000032">
    <property type="entry name" value="palladin isoform X1"/>
    <property type="match status" value="2"/>
</dbReference>
<feature type="domain" description="Ig-like" evidence="11">
    <location>
        <begin position="389"/>
        <end position="473"/>
    </location>
</feature>
<dbReference type="SMART" id="SM00406">
    <property type="entry name" value="IGv"/>
    <property type="match status" value="3"/>
</dbReference>
<keyword evidence="2" id="KW-0812">Transmembrane</keyword>
<evidence type="ECO:0000313" key="12">
    <source>
        <dbReference type="EMBL" id="CAH0112869.1"/>
    </source>
</evidence>
<evidence type="ECO:0000256" key="5">
    <source>
        <dbReference type="ARBA" id="ARBA00022889"/>
    </source>
</evidence>
<dbReference type="Proteomes" id="UP000789390">
    <property type="component" value="Unassembled WGS sequence"/>
</dbReference>
<feature type="domain" description="Ig-like" evidence="11">
    <location>
        <begin position="579"/>
        <end position="664"/>
    </location>
</feature>
<dbReference type="PROSITE" id="PS50835">
    <property type="entry name" value="IG_LIKE"/>
    <property type="match status" value="7"/>
</dbReference>
<dbReference type="GO" id="GO:0016020">
    <property type="term" value="C:membrane"/>
    <property type="evidence" value="ECO:0007669"/>
    <property type="project" value="UniProtKB-SubCell"/>
</dbReference>
<keyword evidence="9" id="KW-0393">Immunoglobulin domain</keyword>
<dbReference type="CDD" id="cd20958">
    <property type="entry name" value="IgI_5_Dscam"/>
    <property type="match status" value="1"/>
</dbReference>
<feature type="region of interest" description="Disordered" evidence="10">
    <location>
        <begin position="1"/>
        <end position="30"/>
    </location>
</feature>
<keyword evidence="8" id="KW-1015">Disulfide bond</keyword>
<dbReference type="InterPro" id="IPR003599">
    <property type="entry name" value="Ig_sub"/>
</dbReference>
<keyword evidence="13" id="KW-1185">Reference proteome</keyword>
<feature type="domain" description="Ig-like" evidence="11">
    <location>
        <begin position="481"/>
        <end position="574"/>
    </location>
</feature>
<feature type="domain" description="Ig-like" evidence="11">
    <location>
        <begin position="671"/>
        <end position="768"/>
    </location>
</feature>
<dbReference type="SMART" id="SM00409">
    <property type="entry name" value="IG"/>
    <property type="match status" value="7"/>
</dbReference>
<dbReference type="SUPFAM" id="SSF48726">
    <property type="entry name" value="Immunoglobulin"/>
    <property type="match status" value="6"/>
</dbReference>
<dbReference type="FunFam" id="2.60.40.10:FF:000017">
    <property type="entry name" value="Down syndrome cell adhesion molecule b"/>
    <property type="match status" value="1"/>
</dbReference>
<comment type="caution">
    <text evidence="12">The sequence shown here is derived from an EMBL/GenBank/DDBJ whole genome shotgun (WGS) entry which is preliminary data.</text>
</comment>
<feature type="compositionally biased region" description="Polar residues" evidence="10">
    <location>
        <begin position="1"/>
        <end position="29"/>
    </location>
</feature>
<dbReference type="PANTHER" id="PTHR44170">
    <property type="entry name" value="PROTEIN SIDEKICK"/>
    <property type="match status" value="1"/>
</dbReference>
<keyword evidence="7" id="KW-0472">Membrane</keyword>
<dbReference type="AlphaFoldDB" id="A0A8J2WV70"/>
<dbReference type="Pfam" id="PF13927">
    <property type="entry name" value="Ig_3"/>
    <property type="match status" value="3"/>
</dbReference>
<reference evidence="12" key="1">
    <citation type="submission" date="2021-11" db="EMBL/GenBank/DDBJ databases">
        <authorList>
            <person name="Schell T."/>
        </authorList>
    </citation>
    <scope>NUCLEOTIDE SEQUENCE</scope>
    <source>
        <strain evidence="12">M5</strain>
    </source>
</reference>
<evidence type="ECO:0000256" key="8">
    <source>
        <dbReference type="ARBA" id="ARBA00023157"/>
    </source>
</evidence>
<evidence type="ECO:0000256" key="2">
    <source>
        <dbReference type="ARBA" id="ARBA00022692"/>
    </source>
</evidence>
<evidence type="ECO:0000259" key="11">
    <source>
        <dbReference type="PROSITE" id="PS50835"/>
    </source>
</evidence>
<keyword evidence="4" id="KW-0677">Repeat</keyword>
<evidence type="ECO:0000256" key="10">
    <source>
        <dbReference type="SAM" id="MobiDB-lite"/>
    </source>
</evidence>
<dbReference type="InterPro" id="IPR013106">
    <property type="entry name" value="Ig_V-set"/>
</dbReference>